<gene>
    <name evidence="2" type="ORF">M3M39_00805</name>
</gene>
<keyword evidence="1" id="KW-1133">Transmembrane helix</keyword>
<keyword evidence="3" id="KW-1185">Reference proteome</keyword>
<protein>
    <submittedName>
        <fullName evidence="2">Uncharacterized protein</fullName>
    </submittedName>
</protein>
<feature type="transmembrane region" description="Helical" evidence="1">
    <location>
        <begin position="52"/>
        <end position="77"/>
    </location>
</feature>
<reference evidence="2" key="1">
    <citation type="submission" date="2022-05" db="EMBL/GenBank/DDBJ databases">
        <authorList>
            <person name="Oliphant S.A."/>
            <person name="Watson-Haigh N.S."/>
            <person name="Sumby K.M."/>
            <person name="Gardner J.M."/>
            <person name="Jiranek V."/>
        </authorList>
    </citation>
    <scope>NUCLEOTIDE SEQUENCE</scope>
    <source>
        <strain evidence="2">KI11_C11</strain>
    </source>
</reference>
<keyword evidence="1" id="KW-0812">Transmembrane</keyword>
<dbReference type="EMBL" id="CP097118">
    <property type="protein sequence ID" value="USS88058.1"/>
    <property type="molecule type" value="Genomic_DNA"/>
</dbReference>
<proteinExistence type="predicted"/>
<dbReference type="Proteomes" id="UP001057025">
    <property type="component" value="Chromosome"/>
</dbReference>
<keyword evidence="1" id="KW-0472">Membrane</keyword>
<evidence type="ECO:0000256" key="1">
    <source>
        <dbReference type="SAM" id="Phobius"/>
    </source>
</evidence>
<evidence type="ECO:0000313" key="2">
    <source>
        <dbReference type="EMBL" id="USS88058.1"/>
    </source>
</evidence>
<dbReference type="RefSeq" id="WP_252797347.1">
    <property type="nucleotide sequence ID" value="NZ_CP097118.1"/>
</dbReference>
<accession>A0ABY5BSF7</accession>
<organism evidence="2 3">
    <name type="scientific">Fructilactobacillus hinvesii</name>
    <dbReference type="NCBI Taxonomy" id="2940300"/>
    <lineage>
        <taxon>Bacteria</taxon>
        <taxon>Bacillati</taxon>
        <taxon>Bacillota</taxon>
        <taxon>Bacilli</taxon>
        <taxon>Lactobacillales</taxon>
        <taxon>Lactobacillaceae</taxon>
        <taxon>Fructilactobacillus</taxon>
    </lineage>
</organism>
<evidence type="ECO:0000313" key="3">
    <source>
        <dbReference type="Proteomes" id="UP001057025"/>
    </source>
</evidence>
<sequence>MDELQLPQKFNLFNFTGMVAFQNSETGKPLLQKYHKVKKQTDTELKWLKYGMIAAIVLGLSTVIYFWGIFLLILAYFMRKKGLFANMIKTNLNQISDEYDQEYIKYNTKLIEKATQKIMTDNWRSMVAGSKGLVYNSNEFFYYELGSGLLVAYNDENIKEVSRERVHVGSHTVSSTNTTGFGSGHSSGKANFWSGSNGFATSSSNSGNVLFAHTSGKSDTNDIYEWHFDILTNFADYPKVSFVVPDSKQAEDAIGEAYAILKP</sequence>
<name>A0ABY5BSF7_9LACO</name>